<gene>
    <name evidence="5" type="ORF">KIK155_LOCUS15769</name>
</gene>
<reference evidence="5" key="1">
    <citation type="submission" date="2021-02" db="EMBL/GenBank/DDBJ databases">
        <authorList>
            <person name="Nowell W R."/>
        </authorList>
    </citation>
    <scope>NUCLEOTIDE SEQUENCE</scope>
</reference>
<dbReference type="PROSITE" id="PS50005">
    <property type="entry name" value="TPR"/>
    <property type="match status" value="1"/>
</dbReference>
<evidence type="ECO:0000313" key="6">
    <source>
        <dbReference type="Proteomes" id="UP000663865"/>
    </source>
</evidence>
<organism evidence="5 6">
    <name type="scientific">Rotaria socialis</name>
    <dbReference type="NCBI Taxonomy" id="392032"/>
    <lineage>
        <taxon>Eukaryota</taxon>
        <taxon>Metazoa</taxon>
        <taxon>Spiralia</taxon>
        <taxon>Gnathifera</taxon>
        <taxon>Rotifera</taxon>
        <taxon>Eurotatoria</taxon>
        <taxon>Bdelloidea</taxon>
        <taxon>Philodinida</taxon>
        <taxon>Philodinidae</taxon>
        <taxon>Rotaria</taxon>
    </lineage>
</organism>
<feature type="compositionally biased region" description="Polar residues" evidence="4">
    <location>
        <begin position="861"/>
        <end position="886"/>
    </location>
</feature>
<name>A0A818H1G3_9BILA</name>
<dbReference type="Gene3D" id="1.25.40.1010">
    <property type="match status" value="1"/>
</dbReference>
<dbReference type="InterPro" id="IPR019734">
    <property type="entry name" value="TPR_rpt"/>
</dbReference>
<proteinExistence type="predicted"/>
<dbReference type="PANTHER" id="PTHR22767">
    <property type="entry name" value="N-TERMINAL ACETYLTRANSFERASE-RELATED"/>
    <property type="match status" value="1"/>
</dbReference>
<dbReference type="InterPro" id="IPR011990">
    <property type="entry name" value="TPR-like_helical_dom_sf"/>
</dbReference>
<dbReference type="InterPro" id="IPR021183">
    <property type="entry name" value="NatA_aux_su"/>
</dbReference>
<dbReference type="Proteomes" id="UP000663865">
    <property type="component" value="Unassembled WGS sequence"/>
</dbReference>
<feature type="compositionally biased region" description="Basic and acidic residues" evidence="4">
    <location>
        <begin position="613"/>
        <end position="650"/>
    </location>
</feature>
<dbReference type="Pfam" id="PF12569">
    <property type="entry name" value="NatA_aux_su"/>
    <property type="match status" value="1"/>
</dbReference>
<feature type="region of interest" description="Disordered" evidence="4">
    <location>
        <begin position="858"/>
        <end position="886"/>
    </location>
</feature>
<dbReference type="FunFam" id="1.25.40.1040:FF:000003">
    <property type="entry name" value="N-terminal acetyltransferase A, auxiliary subunit"/>
    <property type="match status" value="1"/>
</dbReference>
<protein>
    <submittedName>
        <fullName evidence="5">Uncharacterized protein</fullName>
    </submittedName>
</protein>
<keyword evidence="2 3" id="KW-0802">TPR repeat</keyword>
<dbReference type="PIRSF" id="PIRSF000422">
    <property type="entry name" value="N-terminal-AcTrfase-A_aux_su"/>
    <property type="match status" value="1"/>
</dbReference>
<dbReference type="EMBL" id="CAJNYV010002755">
    <property type="protein sequence ID" value="CAF3500780.1"/>
    <property type="molecule type" value="Genomic_DNA"/>
</dbReference>
<feature type="repeat" description="TPR" evidence="3">
    <location>
        <begin position="84"/>
        <end position="117"/>
    </location>
</feature>
<dbReference type="Gene3D" id="1.25.40.1040">
    <property type="match status" value="1"/>
</dbReference>
<dbReference type="GO" id="GO:0031415">
    <property type="term" value="C:NatA complex"/>
    <property type="evidence" value="ECO:0007669"/>
    <property type="project" value="TreeGrafter"/>
</dbReference>
<evidence type="ECO:0000256" key="2">
    <source>
        <dbReference type="ARBA" id="ARBA00022803"/>
    </source>
</evidence>
<evidence type="ECO:0000313" key="5">
    <source>
        <dbReference type="EMBL" id="CAF3500780.1"/>
    </source>
</evidence>
<dbReference type="Pfam" id="PF13181">
    <property type="entry name" value="TPR_8"/>
    <property type="match status" value="1"/>
</dbReference>
<dbReference type="SMART" id="SM00028">
    <property type="entry name" value="TPR"/>
    <property type="match status" value="4"/>
</dbReference>
<keyword evidence="1" id="KW-0677">Repeat</keyword>
<dbReference type="PANTHER" id="PTHR22767:SF2">
    <property type="entry name" value="N(ALPHA)-ACETYLTRANSFERASE 15_16, ISOFORM A"/>
    <property type="match status" value="1"/>
</dbReference>
<accession>A0A818H1G3</accession>
<feature type="region of interest" description="Disordered" evidence="4">
    <location>
        <begin position="608"/>
        <end position="650"/>
    </location>
</feature>
<evidence type="ECO:0000256" key="3">
    <source>
        <dbReference type="PROSITE-ProRule" id="PRU00339"/>
    </source>
</evidence>
<evidence type="ECO:0000256" key="1">
    <source>
        <dbReference type="ARBA" id="ARBA00022737"/>
    </source>
</evidence>
<comment type="caution">
    <text evidence="5">The sequence shown here is derived from an EMBL/GenBank/DDBJ whole genome shotgun (WGS) entry which is preliminary data.</text>
</comment>
<dbReference type="SUPFAM" id="SSF48452">
    <property type="entry name" value="TPR-like"/>
    <property type="match status" value="1"/>
</dbReference>
<dbReference type="AlphaFoldDB" id="A0A818H1G3"/>
<sequence length="886" mass="104088">MPPPAQSPGQQLPSRESGLFKKLVRFYEQKQYKKGLTSAREILKKFPNHGETLSMKGLILNSMGRKDEALENIRNGIKNNMSSHVVWHVYGLFQRSERKYDEAIKAYKKALQCEKDSLTILRDLSLLQIQMRDMDGYKETRHQLFNLKPGQRQSWVGFAMSYHLLGDFDMAQSVLEEFRKTQQDRPAPAPDKPYDNEHSEFLLYQNLVLRESGQYDDALRHIQVHEKDIYNKLELAEIKYDLYMRLSSLDRAETILRDLIDRNPENKKYYFMLEKCLNLTNNEEKSNLYENLIEKYPRADAPKQICLQFQTGEAFSKSIGLYLQKGFQKGVPSLFQSVKFLYATSEKIQLIDSLLNTYLNNLNQYGTFDVSSDNEPVEPASTLLWLQYYLSQHYDHLGKLDKAFEFINQAIRDTPTLVELYMFKAKLFKHAGDFQTAASWMDEAQSLDTADRFVNCKCTKYFLLANQINVAIDMAGKFTRENSSTLEYLREMQCMWFELETARAYRRLKKYGESLKKCHEIDRHFQEFVEDQFDFHSYCLRKMVLCAYVDMLNLEDHMKGHRFFRRAAEIAVEIYIRLYDHPLSEQDNDKDENIANMSAAEAKKLKSKLRKQQLREQQEKQKQIDAERKKKEFQRSRNKDDGEEEKVKEDEINAEKLERCEKPLEEAMRFLQPLEDFSSNFLETHYLGFEVYYRRKKYLLMLRCLKRMKKLDSNNPKVHLCLMKFLQLITDEPISDERVRTLIDEELQTFDIKQGNSIKKVEDINNEFIKNNFNSLTHRAEAAKIMFLINPSNNLKIMEFLTTLDTNFTNQNLKTCTTIYESMQQGDYGLVENSTLEKYRNECHRLWPQANIFQANPPLTADQSQSLPSPYSSHDTQANSGNSGAA</sequence>
<evidence type="ECO:0000256" key="4">
    <source>
        <dbReference type="SAM" id="MobiDB-lite"/>
    </source>
</evidence>